<dbReference type="InterPro" id="IPR012349">
    <property type="entry name" value="Split_barrel_FMN-bd"/>
</dbReference>
<dbReference type="InterPro" id="IPR018527">
    <property type="entry name" value="Rubredoxin_Fe_BS"/>
</dbReference>
<dbReference type="GO" id="GO:0009055">
    <property type="term" value="F:electron transfer activity"/>
    <property type="evidence" value="ECO:0007669"/>
    <property type="project" value="TreeGrafter"/>
</dbReference>
<dbReference type="PROSITE" id="PS50903">
    <property type="entry name" value="RUBREDOXIN_LIKE"/>
    <property type="match status" value="1"/>
</dbReference>
<dbReference type="Pfam" id="PF00301">
    <property type="entry name" value="Rubredoxin"/>
    <property type="match status" value="1"/>
</dbReference>
<keyword evidence="2" id="KW-0479">Metal-binding</keyword>
<dbReference type="AlphaFoldDB" id="A0A7C0ZDP3"/>
<dbReference type="SUPFAM" id="SSF57802">
    <property type="entry name" value="Rubredoxin-like"/>
    <property type="match status" value="1"/>
</dbReference>
<dbReference type="GO" id="GO:0010181">
    <property type="term" value="F:FMN binding"/>
    <property type="evidence" value="ECO:0007669"/>
    <property type="project" value="InterPro"/>
</dbReference>
<dbReference type="GO" id="GO:0005506">
    <property type="term" value="F:iron ion binding"/>
    <property type="evidence" value="ECO:0007669"/>
    <property type="project" value="InterPro"/>
</dbReference>
<evidence type="ECO:0000256" key="1">
    <source>
        <dbReference type="ARBA" id="ARBA00022448"/>
    </source>
</evidence>
<dbReference type="PANTHER" id="PTHR47627:SF1">
    <property type="entry name" value="RUBREDOXIN-1-RELATED"/>
    <property type="match status" value="1"/>
</dbReference>
<feature type="domain" description="Rubredoxin-like" evidence="5">
    <location>
        <begin position="178"/>
        <end position="229"/>
    </location>
</feature>
<evidence type="ECO:0000256" key="2">
    <source>
        <dbReference type="ARBA" id="ARBA00022723"/>
    </source>
</evidence>
<dbReference type="Pfam" id="PF01613">
    <property type="entry name" value="Flavin_Reduct"/>
    <property type="match status" value="1"/>
</dbReference>
<organism evidence="6">
    <name type="scientific">candidate division WOR-3 bacterium</name>
    <dbReference type="NCBI Taxonomy" id="2052148"/>
    <lineage>
        <taxon>Bacteria</taxon>
        <taxon>Bacteria division WOR-3</taxon>
    </lineage>
</organism>
<dbReference type="NCBIfam" id="NF045768">
    <property type="entry name" value="RubredRD"/>
    <property type="match status" value="1"/>
</dbReference>
<dbReference type="InterPro" id="IPR002563">
    <property type="entry name" value="Flavin_Rdtase-like_dom"/>
</dbReference>
<keyword evidence="1" id="KW-0813">Transport</keyword>
<dbReference type="InterPro" id="IPR024934">
    <property type="entry name" value="Rubredoxin-like_dom"/>
</dbReference>
<dbReference type="PANTHER" id="PTHR47627">
    <property type="entry name" value="RUBREDOXIN"/>
    <property type="match status" value="1"/>
</dbReference>
<gene>
    <name evidence="6" type="ORF">ENF18_05360</name>
</gene>
<sequence length="229" mass="25325">MGIKALRKVSYGLYVVNSYRGDKMNGQIANTVFQVTSEPPKVAVCLNKKNLTHEYVKESGVFSVSVLSVNATMEYIGRFGFKSGRNFDKFNGIDYRKGETGAPIPLEYAVAWFEAKVVGTMDAGTHTLFIGEVLNGEILSDDEPMTYAIYHKVKKGKSPENAPTFGLDVEEEKKTGGLKRYRCKVCGYVYDPEKGDPDSGIKPGTPFDELPDDWTCPICGAGKEDFEEI</sequence>
<evidence type="ECO:0000313" key="6">
    <source>
        <dbReference type="EMBL" id="HDI83199.1"/>
    </source>
</evidence>
<evidence type="ECO:0000256" key="4">
    <source>
        <dbReference type="ARBA" id="ARBA00023004"/>
    </source>
</evidence>
<evidence type="ECO:0000259" key="5">
    <source>
        <dbReference type="PROSITE" id="PS50903"/>
    </source>
</evidence>
<dbReference type="InterPro" id="IPR024935">
    <property type="entry name" value="Rubredoxin_dom"/>
</dbReference>
<accession>A0A7C0ZDP3</accession>
<name>A0A7C0ZDP3_UNCW3</name>
<dbReference type="Gene3D" id="2.30.110.10">
    <property type="entry name" value="Electron Transport, Fmn-binding Protein, Chain A"/>
    <property type="match status" value="1"/>
</dbReference>
<dbReference type="PRINTS" id="PR00163">
    <property type="entry name" value="RUBREDOXIN"/>
</dbReference>
<comment type="caution">
    <text evidence="6">The sequence shown here is derived from an EMBL/GenBank/DDBJ whole genome shotgun (WGS) entry which is preliminary data.</text>
</comment>
<dbReference type="FunFam" id="2.20.28.10:FF:000001">
    <property type="entry name" value="Rubredoxin"/>
    <property type="match status" value="1"/>
</dbReference>
<dbReference type="GO" id="GO:0016646">
    <property type="term" value="F:oxidoreductase activity, acting on the CH-NH group of donors, NAD or NADP as acceptor"/>
    <property type="evidence" value="ECO:0007669"/>
    <property type="project" value="UniProtKB-ARBA"/>
</dbReference>
<dbReference type="EMBL" id="DQWE01000257">
    <property type="protein sequence ID" value="HDI83199.1"/>
    <property type="molecule type" value="Genomic_DNA"/>
</dbReference>
<dbReference type="SMART" id="SM00903">
    <property type="entry name" value="Flavin_Reduct"/>
    <property type="match status" value="1"/>
</dbReference>
<keyword evidence="4" id="KW-0408">Iron</keyword>
<dbReference type="SUPFAM" id="SSF50475">
    <property type="entry name" value="FMN-binding split barrel"/>
    <property type="match status" value="1"/>
</dbReference>
<dbReference type="Proteomes" id="UP000885847">
    <property type="component" value="Unassembled WGS sequence"/>
</dbReference>
<dbReference type="PROSITE" id="PS00202">
    <property type="entry name" value="RUBREDOXIN"/>
    <property type="match status" value="1"/>
</dbReference>
<protein>
    <submittedName>
        <fullName evidence="6">High molecular weight rubredoxin</fullName>
    </submittedName>
</protein>
<dbReference type="GO" id="GO:0043448">
    <property type="term" value="P:alkane catabolic process"/>
    <property type="evidence" value="ECO:0007669"/>
    <property type="project" value="TreeGrafter"/>
</dbReference>
<reference evidence="6" key="1">
    <citation type="journal article" date="2020" name="mSystems">
        <title>Genome- and Community-Level Interaction Insights into Carbon Utilization and Element Cycling Functions of Hydrothermarchaeota in Hydrothermal Sediment.</title>
        <authorList>
            <person name="Zhou Z."/>
            <person name="Liu Y."/>
            <person name="Xu W."/>
            <person name="Pan J."/>
            <person name="Luo Z.H."/>
            <person name="Li M."/>
        </authorList>
    </citation>
    <scope>NUCLEOTIDE SEQUENCE [LARGE SCALE GENOMIC DNA]</scope>
    <source>
        <strain evidence="6">HyVt-102</strain>
    </source>
</reference>
<evidence type="ECO:0000256" key="3">
    <source>
        <dbReference type="ARBA" id="ARBA00022982"/>
    </source>
</evidence>
<proteinExistence type="predicted"/>
<dbReference type="Gene3D" id="2.20.28.10">
    <property type="match status" value="1"/>
</dbReference>
<dbReference type="InterPro" id="IPR050526">
    <property type="entry name" value="Rubredoxin_ET"/>
</dbReference>
<dbReference type="CDD" id="cd00730">
    <property type="entry name" value="rubredoxin"/>
    <property type="match status" value="1"/>
</dbReference>
<keyword evidence="3" id="KW-0249">Electron transport</keyword>